<keyword evidence="3" id="KW-0732">Signal</keyword>
<protein>
    <submittedName>
        <fullName evidence="4">Sortase family protein</fullName>
    </submittedName>
</protein>
<dbReference type="STRING" id="57704.SAMN04489793_2501"/>
<keyword evidence="1" id="KW-0378">Hydrolase</keyword>
<dbReference type="GO" id="GO:0016787">
    <property type="term" value="F:hydrolase activity"/>
    <property type="evidence" value="ECO:0007669"/>
    <property type="project" value="UniProtKB-KW"/>
</dbReference>
<dbReference type="InterPro" id="IPR005754">
    <property type="entry name" value="Sortase"/>
</dbReference>
<dbReference type="AlphaFoldDB" id="A0A1H4T6U1"/>
<gene>
    <name evidence="4" type="ORF">SAMN04489793_2501</name>
</gene>
<feature type="signal peptide" evidence="3">
    <location>
        <begin position="1"/>
        <end position="19"/>
    </location>
</feature>
<feature type="compositionally biased region" description="Low complexity" evidence="2">
    <location>
        <begin position="29"/>
        <end position="52"/>
    </location>
</feature>
<reference evidence="5" key="1">
    <citation type="submission" date="2016-10" db="EMBL/GenBank/DDBJ databases">
        <authorList>
            <person name="Varghese N."/>
            <person name="Submissions S."/>
        </authorList>
    </citation>
    <scope>NUCLEOTIDE SEQUENCE [LARGE SCALE GENOMIC DNA]</scope>
    <source>
        <strain evidence="5">DSM 44234</strain>
    </source>
</reference>
<dbReference type="EMBL" id="FNSA01000003">
    <property type="protein sequence ID" value="SEC52000.1"/>
    <property type="molecule type" value="Genomic_DNA"/>
</dbReference>
<proteinExistence type="predicted"/>
<dbReference type="RefSeq" id="WP_068741996.1">
    <property type="nucleotide sequence ID" value="NZ_CBDRGN010000001.1"/>
</dbReference>
<sequence>MLRGARSLVVAAAAVLALAGCGSTVEGTAAAPSSNPSAQSDLRPPVSATATEPTTPVAVTVDGAQAPIDAVATDSQGALYPPTDVNRLGWWVDSALPGSGAGSVVVTGHVDDARQGAGYAKRFAGLARGDEVTLTGKDGAAVRYRVTRTASVGKGVLPTDDLNRLDGPETLILVTCGGKFIGPPMGYENNDLVYAERA</sequence>
<dbReference type="InterPro" id="IPR023365">
    <property type="entry name" value="Sortase_dom-sf"/>
</dbReference>
<evidence type="ECO:0000256" key="2">
    <source>
        <dbReference type="SAM" id="MobiDB-lite"/>
    </source>
</evidence>
<keyword evidence="5" id="KW-1185">Reference proteome</keyword>
<dbReference type="PROSITE" id="PS51257">
    <property type="entry name" value="PROKAR_LIPOPROTEIN"/>
    <property type="match status" value="1"/>
</dbReference>
<dbReference type="CDD" id="cd05829">
    <property type="entry name" value="Sortase_F"/>
    <property type="match status" value="1"/>
</dbReference>
<dbReference type="OrthoDB" id="525039at2"/>
<evidence type="ECO:0000313" key="4">
    <source>
        <dbReference type="EMBL" id="SEC52000.1"/>
    </source>
</evidence>
<evidence type="ECO:0000313" key="5">
    <source>
        <dbReference type="Proteomes" id="UP000182241"/>
    </source>
</evidence>
<organism evidence="4 5">
    <name type="scientific">Tsukamurella tyrosinosolvens</name>
    <dbReference type="NCBI Taxonomy" id="57704"/>
    <lineage>
        <taxon>Bacteria</taxon>
        <taxon>Bacillati</taxon>
        <taxon>Actinomycetota</taxon>
        <taxon>Actinomycetes</taxon>
        <taxon>Mycobacteriales</taxon>
        <taxon>Tsukamurellaceae</taxon>
        <taxon>Tsukamurella</taxon>
    </lineage>
</organism>
<evidence type="ECO:0000256" key="3">
    <source>
        <dbReference type="SAM" id="SignalP"/>
    </source>
</evidence>
<accession>A0A1H4T6U1</accession>
<feature type="region of interest" description="Disordered" evidence="2">
    <location>
        <begin position="26"/>
        <end position="52"/>
    </location>
</feature>
<dbReference type="Proteomes" id="UP000182241">
    <property type="component" value="Unassembled WGS sequence"/>
</dbReference>
<dbReference type="Pfam" id="PF04203">
    <property type="entry name" value="Sortase"/>
    <property type="match status" value="1"/>
</dbReference>
<dbReference type="Gene3D" id="2.40.260.10">
    <property type="entry name" value="Sortase"/>
    <property type="match status" value="1"/>
</dbReference>
<dbReference type="InterPro" id="IPR042001">
    <property type="entry name" value="Sortase_F"/>
</dbReference>
<name>A0A1H4T6U1_TSUTY</name>
<evidence type="ECO:0000256" key="1">
    <source>
        <dbReference type="ARBA" id="ARBA00022801"/>
    </source>
</evidence>
<feature type="chain" id="PRO_5038938032" evidence="3">
    <location>
        <begin position="20"/>
        <end position="198"/>
    </location>
</feature>